<dbReference type="PANTHER" id="PTHR30191:SF0">
    <property type="entry name" value="FORMATE ACETYLTRANSFERASE 1"/>
    <property type="match status" value="1"/>
</dbReference>
<protein>
    <submittedName>
        <fullName evidence="2">Formate acetyltransferase</fullName>
        <ecNumber evidence="2">2.3.1.54</ecNumber>
    </submittedName>
</protein>
<organism evidence="2 3">
    <name type="scientific">Gloeobacter kilaueensis (strain ATCC BAA-2537 / CCAP 1431/1 / ULC 316 / JS1)</name>
    <dbReference type="NCBI Taxonomy" id="1183438"/>
    <lineage>
        <taxon>Bacteria</taxon>
        <taxon>Bacillati</taxon>
        <taxon>Cyanobacteriota</taxon>
        <taxon>Cyanophyceae</taxon>
        <taxon>Gloeobacterales</taxon>
        <taxon>Gloeobacteraceae</taxon>
        <taxon>Gloeobacter</taxon>
    </lineage>
</organism>
<evidence type="ECO:0000313" key="3">
    <source>
        <dbReference type="Proteomes" id="UP000017396"/>
    </source>
</evidence>
<dbReference type="Pfam" id="PF02901">
    <property type="entry name" value="PFL-like"/>
    <property type="match status" value="1"/>
</dbReference>
<dbReference type="STRING" id="1183438.GKIL_4483"/>
<dbReference type="AlphaFoldDB" id="U5QSS8"/>
<dbReference type="EC" id="2.3.1.54" evidence="2"/>
<dbReference type="KEGG" id="glj:GKIL_4483"/>
<proteinExistence type="predicted"/>
<reference evidence="2 3" key="1">
    <citation type="journal article" date="2013" name="PLoS ONE">
        <title>Cultivation and Complete Genome Sequencing of Gloeobacter kilaueensis sp. nov., from a Lava Cave in Kilauea Caldera, Hawai'i.</title>
        <authorList>
            <person name="Saw J.H."/>
            <person name="Schatz M."/>
            <person name="Brown M.V."/>
            <person name="Kunkel D.D."/>
            <person name="Foster J.S."/>
            <person name="Shick H."/>
            <person name="Christensen S."/>
            <person name="Hou S."/>
            <person name="Wan X."/>
            <person name="Donachie S.P."/>
        </authorList>
    </citation>
    <scope>NUCLEOTIDE SEQUENCE [LARGE SCALE GENOMIC DNA]</scope>
    <source>
        <strain evidence="3">JS</strain>
    </source>
</reference>
<dbReference type="eggNOG" id="COG1882">
    <property type="taxonomic scope" value="Bacteria"/>
</dbReference>
<dbReference type="Gene3D" id="3.20.70.20">
    <property type="match status" value="2"/>
</dbReference>
<evidence type="ECO:0000259" key="1">
    <source>
        <dbReference type="Pfam" id="PF02901"/>
    </source>
</evidence>
<accession>U5QSS8</accession>
<keyword evidence="2" id="KW-0808">Transferase</keyword>
<dbReference type="GO" id="GO:0005829">
    <property type="term" value="C:cytosol"/>
    <property type="evidence" value="ECO:0007669"/>
    <property type="project" value="TreeGrafter"/>
</dbReference>
<sequence length="384" mass="42293">MPKPLPADPWQGFQPGDWQQRADVESFILCNSLPYTGDDSDLTGPTERTQAIWLQAQMLLQAERATVHRGRRRGGALQPDFLDRREELIFGMLASPGGERLPTGGDCRQLALYGARQLRHTGTQPEVIAAIADLARYYDIDIDPPAATAQQAIQWTFLALLATRDPLVGRRRTLSGLDVFFDIYLQRDLDRGVLIEEEAQELIDDLTIKLRLARPTGDAATVLPALYLPLAGQTVTRTGFRLVNTLYTLGPAAAPHLLVLWSTALSDTFRRFCAEVTIDTSSLSYAQALPLPEAGHSRTMSPDRLGATRSAQVYTLCQLLDALDGSSTLGINVLRREVLSAILARPNRYGYLTVQLPGGAVDLHHLNPAARQDVLQQLLTSFES</sequence>
<dbReference type="HOGENOM" id="CLU_719163_0_0_3"/>
<keyword evidence="2" id="KW-0012">Acyltransferase</keyword>
<dbReference type="PANTHER" id="PTHR30191">
    <property type="entry name" value="FORMATE ACETYLTRANSFERASE"/>
    <property type="match status" value="1"/>
</dbReference>
<dbReference type="EMBL" id="CP003587">
    <property type="protein sequence ID" value="AGY60729.1"/>
    <property type="molecule type" value="Genomic_DNA"/>
</dbReference>
<name>U5QSS8_GLOK1</name>
<dbReference type="SUPFAM" id="SSF51998">
    <property type="entry name" value="PFL-like glycyl radical enzymes"/>
    <property type="match status" value="1"/>
</dbReference>
<dbReference type="InterPro" id="IPR050244">
    <property type="entry name" value="Auton_GlycylRad_Cofactor"/>
</dbReference>
<feature type="domain" description="PFL" evidence="1">
    <location>
        <begin position="115"/>
        <end position="286"/>
    </location>
</feature>
<dbReference type="InterPro" id="IPR004184">
    <property type="entry name" value="PFL_dom"/>
</dbReference>
<keyword evidence="3" id="KW-1185">Reference proteome</keyword>
<dbReference type="Proteomes" id="UP000017396">
    <property type="component" value="Chromosome"/>
</dbReference>
<dbReference type="RefSeq" id="WP_023176121.1">
    <property type="nucleotide sequence ID" value="NC_022600.1"/>
</dbReference>
<evidence type="ECO:0000313" key="2">
    <source>
        <dbReference type="EMBL" id="AGY60729.1"/>
    </source>
</evidence>
<dbReference type="GO" id="GO:0008861">
    <property type="term" value="F:formate C-acetyltransferase activity"/>
    <property type="evidence" value="ECO:0007669"/>
    <property type="project" value="UniProtKB-EC"/>
</dbReference>
<gene>
    <name evidence="2" type="primary">pflD</name>
    <name evidence="2" type="ORF">GKIL_4483</name>
</gene>